<organism evidence="2 3">
    <name type="scientific">Thermophilibacter provencensis</name>
    <dbReference type="NCBI Taxonomy" id="1852386"/>
    <lineage>
        <taxon>Bacteria</taxon>
        <taxon>Bacillati</taxon>
        <taxon>Actinomycetota</taxon>
        <taxon>Coriobacteriia</taxon>
        <taxon>Coriobacteriales</taxon>
        <taxon>Atopobiaceae</taxon>
        <taxon>Thermophilibacter</taxon>
    </lineage>
</organism>
<accession>A0A921GHG1</accession>
<keyword evidence="1" id="KW-0472">Membrane</keyword>
<dbReference type="Proteomes" id="UP000697330">
    <property type="component" value="Unassembled WGS sequence"/>
</dbReference>
<protein>
    <submittedName>
        <fullName evidence="2">AzlD domain-containing protein</fullName>
    </submittedName>
</protein>
<proteinExistence type="predicted"/>
<evidence type="ECO:0000313" key="2">
    <source>
        <dbReference type="EMBL" id="HJF45133.1"/>
    </source>
</evidence>
<dbReference type="EMBL" id="DYWQ01000078">
    <property type="protein sequence ID" value="HJF45133.1"/>
    <property type="molecule type" value="Genomic_DNA"/>
</dbReference>
<dbReference type="InterPro" id="IPR008407">
    <property type="entry name" value="Brnchd-chn_aa_trnsp_AzlD"/>
</dbReference>
<sequence length="105" mass="10701">MSGSDFLVFYGCVLVVMLACRCLPLLALKGRPLSPRSTEALALIPPAAFAALVANDLFDPAAPLRAAPLLAAGVVALVARRTGSLIWCAFSGMAAYAALVALGLG</sequence>
<gene>
    <name evidence="2" type="ORF">K8U72_05030</name>
</gene>
<dbReference type="AlphaFoldDB" id="A0A921GHG1"/>
<evidence type="ECO:0000256" key="1">
    <source>
        <dbReference type="SAM" id="Phobius"/>
    </source>
</evidence>
<feature type="transmembrane region" description="Helical" evidence="1">
    <location>
        <begin position="64"/>
        <end position="79"/>
    </location>
</feature>
<reference evidence="2" key="2">
    <citation type="submission" date="2021-09" db="EMBL/GenBank/DDBJ databases">
        <authorList>
            <person name="Gilroy R."/>
        </authorList>
    </citation>
    <scope>NUCLEOTIDE SEQUENCE</scope>
    <source>
        <strain evidence="2">CHK124-7917</strain>
    </source>
</reference>
<name>A0A921GHG1_9ACTN</name>
<feature type="transmembrane region" description="Helical" evidence="1">
    <location>
        <begin position="6"/>
        <end position="28"/>
    </location>
</feature>
<evidence type="ECO:0000313" key="3">
    <source>
        <dbReference type="Proteomes" id="UP000697330"/>
    </source>
</evidence>
<feature type="transmembrane region" description="Helical" evidence="1">
    <location>
        <begin position="86"/>
        <end position="104"/>
    </location>
</feature>
<dbReference type="RefSeq" id="WP_274958993.1">
    <property type="nucleotide sequence ID" value="NZ_CAUWLO010000004.1"/>
</dbReference>
<comment type="caution">
    <text evidence="2">The sequence shown here is derived from an EMBL/GenBank/DDBJ whole genome shotgun (WGS) entry which is preliminary data.</text>
</comment>
<dbReference type="Pfam" id="PF05437">
    <property type="entry name" value="AzlD"/>
    <property type="match status" value="1"/>
</dbReference>
<keyword evidence="1" id="KW-0812">Transmembrane</keyword>
<keyword evidence="1" id="KW-1133">Transmembrane helix</keyword>
<reference evidence="2" key="1">
    <citation type="journal article" date="2021" name="PeerJ">
        <title>Extensive microbial diversity within the chicken gut microbiome revealed by metagenomics and culture.</title>
        <authorList>
            <person name="Gilroy R."/>
            <person name="Ravi A."/>
            <person name="Getino M."/>
            <person name="Pursley I."/>
            <person name="Horton D.L."/>
            <person name="Alikhan N.F."/>
            <person name="Baker D."/>
            <person name="Gharbi K."/>
            <person name="Hall N."/>
            <person name="Watson M."/>
            <person name="Adriaenssens E.M."/>
            <person name="Foster-Nyarko E."/>
            <person name="Jarju S."/>
            <person name="Secka A."/>
            <person name="Antonio M."/>
            <person name="Oren A."/>
            <person name="Chaudhuri R.R."/>
            <person name="La Ragione R."/>
            <person name="Hildebrand F."/>
            <person name="Pallen M.J."/>
        </authorList>
    </citation>
    <scope>NUCLEOTIDE SEQUENCE</scope>
    <source>
        <strain evidence="2">CHK124-7917</strain>
    </source>
</reference>